<reference evidence="8 9" key="1">
    <citation type="submission" date="2020-07" db="EMBL/GenBank/DDBJ databases">
        <title>Genome of Haloechinothrix sp.</title>
        <authorList>
            <person name="Tang S.-K."/>
            <person name="Yang L."/>
            <person name="Zhu W.-Y."/>
        </authorList>
    </citation>
    <scope>NUCLEOTIDE SEQUENCE [LARGE SCALE GENOMIC DNA]</scope>
    <source>
        <strain evidence="8 9">YIM 98757</strain>
    </source>
</reference>
<dbReference type="Gene3D" id="1.10.150.20">
    <property type="entry name" value="5' to 3' exonuclease, C-terminal subdomain"/>
    <property type="match status" value="1"/>
</dbReference>
<dbReference type="SUPFAM" id="SSF47781">
    <property type="entry name" value="RuvA domain 2-like"/>
    <property type="match status" value="1"/>
</dbReference>
<evidence type="ECO:0000313" key="9">
    <source>
        <dbReference type="Proteomes" id="UP000582974"/>
    </source>
</evidence>
<evidence type="ECO:0000256" key="5">
    <source>
        <dbReference type="ARBA" id="ARBA00023204"/>
    </source>
</evidence>
<dbReference type="InterPro" id="IPR012340">
    <property type="entry name" value="NA-bd_OB-fold"/>
</dbReference>
<dbReference type="InterPro" id="IPR003583">
    <property type="entry name" value="Hlx-hairpin-Hlx_DNA-bd_motif"/>
</dbReference>
<dbReference type="GO" id="GO:0006281">
    <property type="term" value="P:DNA repair"/>
    <property type="evidence" value="ECO:0007669"/>
    <property type="project" value="UniProtKB-UniRule"/>
</dbReference>
<dbReference type="GO" id="GO:0006310">
    <property type="term" value="P:DNA recombination"/>
    <property type="evidence" value="ECO:0007669"/>
    <property type="project" value="UniProtKB-UniRule"/>
</dbReference>
<comment type="similarity">
    <text evidence="6">Belongs to the RuvA family.</text>
</comment>
<keyword evidence="1 6" id="KW-0963">Cytoplasm</keyword>
<proteinExistence type="inferred from homology"/>
<comment type="function">
    <text evidence="6">The RuvA-RuvB-RuvC complex processes Holliday junction (HJ) DNA during genetic recombination and DNA repair, while the RuvA-RuvB complex plays an important role in the rescue of blocked DNA replication forks via replication fork reversal (RFR). RuvA specifically binds to HJ cruciform DNA, conferring on it an open structure. The RuvB hexamer acts as an ATP-dependent pump, pulling dsDNA into and through the RuvAB complex. HJ branch migration allows RuvC to scan DNA until it finds its consensus sequence, where it cleaves and resolves the cruciform DNA.</text>
</comment>
<dbReference type="CDD" id="cd14332">
    <property type="entry name" value="UBA_RuvA_C"/>
    <property type="match status" value="1"/>
</dbReference>
<protein>
    <recommendedName>
        <fullName evidence="6">Holliday junction branch migration complex subunit RuvA</fullName>
    </recommendedName>
</protein>
<keyword evidence="3 6" id="KW-0238">DNA-binding</keyword>
<dbReference type="Pfam" id="PF14520">
    <property type="entry name" value="HHH_5"/>
    <property type="match status" value="1"/>
</dbReference>
<feature type="region of interest" description="Domain III" evidence="6">
    <location>
        <begin position="149"/>
        <end position="208"/>
    </location>
</feature>
<feature type="domain" description="Helix-hairpin-helix DNA-binding motif class 1" evidence="7">
    <location>
        <begin position="72"/>
        <end position="91"/>
    </location>
</feature>
<dbReference type="InterPro" id="IPR000085">
    <property type="entry name" value="RuvA"/>
</dbReference>
<evidence type="ECO:0000256" key="3">
    <source>
        <dbReference type="ARBA" id="ARBA00023125"/>
    </source>
</evidence>
<dbReference type="AlphaFoldDB" id="A0A838A9U7"/>
<keyword evidence="4 6" id="KW-0233">DNA recombination</keyword>
<keyword evidence="9" id="KW-1185">Reference proteome</keyword>
<dbReference type="InterPro" id="IPR036267">
    <property type="entry name" value="RuvA_C_sf"/>
</dbReference>
<dbReference type="InterPro" id="IPR011114">
    <property type="entry name" value="RuvA_C"/>
</dbReference>
<comment type="caution">
    <text evidence="8">The sequence shown here is derived from an EMBL/GenBank/DDBJ whole genome shotgun (WGS) entry which is preliminary data.</text>
</comment>
<keyword evidence="2 6" id="KW-0227">DNA damage</keyword>
<dbReference type="RefSeq" id="WP_180892829.1">
    <property type="nucleotide sequence ID" value="NZ_JACCKD010000003.1"/>
</dbReference>
<feature type="domain" description="Helix-hairpin-helix DNA-binding motif class 1" evidence="7">
    <location>
        <begin position="107"/>
        <end position="126"/>
    </location>
</feature>
<dbReference type="Gene3D" id="2.40.50.140">
    <property type="entry name" value="Nucleic acid-binding proteins"/>
    <property type="match status" value="1"/>
</dbReference>
<dbReference type="InterPro" id="IPR013849">
    <property type="entry name" value="DNA_helicase_Holl-junc_RuvA_I"/>
</dbReference>
<dbReference type="GO" id="GO:0048476">
    <property type="term" value="C:Holliday junction resolvase complex"/>
    <property type="evidence" value="ECO:0007669"/>
    <property type="project" value="UniProtKB-UniRule"/>
</dbReference>
<dbReference type="SMART" id="SM00278">
    <property type="entry name" value="HhH1"/>
    <property type="match status" value="2"/>
</dbReference>
<dbReference type="GO" id="GO:0000400">
    <property type="term" value="F:four-way junction DNA binding"/>
    <property type="evidence" value="ECO:0007669"/>
    <property type="project" value="UniProtKB-UniRule"/>
</dbReference>
<comment type="caution">
    <text evidence="6">Lacks conserved residue(s) required for the propagation of feature annotation.</text>
</comment>
<dbReference type="GO" id="GO:0009379">
    <property type="term" value="C:Holliday junction helicase complex"/>
    <property type="evidence" value="ECO:0007669"/>
    <property type="project" value="InterPro"/>
</dbReference>
<dbReference type="Pfam" id="PF01330">
    <property type="entry name" value="RuvA_N"/>
    <property type="match status" value="1"/>
</dbReference>
<evidence type="ECO:0000313" key="8">
    <source>
        <dbReference type="EMBL" id="MBA0126027.1"/>
    </source>
</evidence>
<name>A0A838A9U7_9PSEU</name>
<dbReference type="Gene3D" id="1.10.8.10">
    <property type="entry name" value="DNA helicase RuvA subunit, C-terminal domain"/>
    <property type="match status" value="1"/>
</dbReference>
<dbReference type="GO" id="GO:0009378">
    <property type="term" value="F:four-way junction helicase activity"/>
    <property type="evidence" value="ECO:0007669"/>
    <property type="project" value="InterPro"/>
</dbReference>
<dbReference type="InterPro" id="IPR010994">
    <property type="entry name" value="RuvA_2-like"/>
</dbReference>
<comment type="domain">
    <text evidence="6">Has three domains with a flexible linker between the domains II and III and assumes an 'L' shape. Domain III is highly mobile and contacts RuvB.</text>
</comment>
<dbReference type="NCBIfam" id="TIGR00084">
    <property type="entry name" value="ruvA"/>
    <property type="match status" value="1"/>
</dbReference>
<evidence type="ECO:0000256" key="1">
    <source>
        <dbReference type="ARBA" id="ARBA00022490"/>
    </source>
</evidence>
<organism evidence="8 9">
    <name type="scientific">Haloechinothrix aidingensis</name>
    <dbReference type="NCBI Taxonomy" id="2752311"/>
    <lineage>
        <taxon>Bacteria</taxon>
        <taxon>Bacillati</taxon>
        <taxon>Actinomycetota</taxon>
        <taxon>Actinomycetes</taxon>
        <taxon>Pseudonocardiales</taxon>
        <taxon>Pseudonocardiaceae</taxon>
        <taxon>Haloechinothrix</taxon>
    </lineage>
</organism>
<accession>A0A838A9U7</accession>
<evidence type="ECO:0000256" key="4">
    <source>
        <dbReference type="ARBA" id="ARBA00023172"/>
    </source>
</evidence>
<evidence type="ECO:0000256" key="6">
    <source>
        <dbReference type="HAMAP-Rule" id="MF_00031"/>
    </source>
</evidence>
<dbReference type="GO" id="GO:0005737">
    <property type="term" value="C:cytoplasm"/>
    <property type="evidence" value="ECO:0007669"/>
    <property type="project" value="UniProtKB-SubCell"/>
</dbReference>
<sequence length="208" mass="21309">MISSIRGTVLSTALDHAVVEVGGVGLAVQAAPSTLATLRVNEQAHLHTTLVVREDSLTLYGFVDLESRELFTLLQTVSGIGPRLALAALAVLEPEALRSALSEGNIGLLTKVPGIGKKGAERLSLELRDKIATVATDGSGAAGTETAAQSEPVRAEVVEALVSLGFTARHAEQAVDGVLGDGGDGADGRAPDTSTVLRAALSTLGRRL</sequence>
<dbReference type="SUPFAM" id="SSF50249">
    <property type="entry name" value="Nucleic acid-binding proteins"/>
    <property type="match status" value="1"/>
</dbReference>
<dbReference type="Proteomes" id="UP000582974">
    <property type="component" value="Unassembled WGS sequence"/>
</dbReference>
<evidence type="ECO:0000259" key="7">
    <source>
        <dbReference type="SMART" id="SM00278"/>
    </source>
</evidence>
<dbReference type="GO" id="GO:0005524">
    <property type="term" value="F:ATP binding"/>
    <property type="evidence" value="ECO:0007669"/>
    <property type="project" value="InterPro"/>
</dbReference>
<gene>
    <name evidence="6 8" type="primary">ruvA</name>
    <name evidence="8" type="ORF">H0B56_10780</name>
</gene>
<comment type="subcellular location">
    <subcellularLocation>
        <location evidence="6">Cytoplasm</location>
    </subcellularLocation>
</comment>
<dbReference type="Pfam" id="PF07499">
    <property type="entry name" value="RuvA_C"/>
    <property type="match status" value="1"/>
</dbReference>
<comment type="subunit">
    <text evidence="6">Homotetramer. Forms an RuvA(8)-RuvB(12)-Holliday junction (HJ) complex. HJ DNA is sandwiched between 2 RuvA tetramers; dsDNA enters through RuvA and exits via RuvB. An RuvB hexamer assembles on each DNA strand where it exits the tetramer. Each RuvB hexamer is contacted by two RuvA subunits (via domain III) on 2 adjacent RuvB subunits; this complex drives branch migration. In the full resolvosome a probable DNA-RuvA(4)-RuvB(12)-RuvC(2) complex forms which resolves the HJ.</text>
</comment>
<evidence type="ECO:0000256" key="2">
    <source>
        <dbReference type="ARBA" id="ARBA00022763"/>
    </source>
</evidence>
<dbReference type="EMBL" id="JACCKD010000003">
    <property type="protein sequence ID" value="MBA0126027.1"/>
    <property type="molecule type" value="Genomic_DNA"/>
</dbReference>
<keyword evidence="5 6" id="KW-0234">DNA repair</keyword>
<dbReference type="SUPFAM" id="SSF46929">
    <property type="entry name" value="DNA helicase RuvA subunit, C-terminal domain"/>
    <property type="match status" value="1"/>
</dbReference>
<dbReference type="HAMAP" id="MF_00031">
    <property type="entry name" value="DNA_HJ_migration_RuvA"/>
    <property type="match status" value="1"/>
</dbReference>